<dbReference type="SUPFAM" id="SSF50998">
    <property type="entry name" value="Quinoprotein alcohol dehydrogenase-like"/>
    <property type="match status" value="2"/>
</dbReference>
<dbReference type="Proteomes" id="UP000320333">
    <property type="component" value="Unassembled WGS sequence"/>
</dbReference>
<comment type="subcellular location">
    <subcellularLocation>
        <location evidence="1">Nucleus</location>
    </subcellularLocation>
</comment>
<comment type="similarity">
    <text evidence="2">Belongs to the DDB1 family.</text>
</comment>
<dbReference type="Pfam" id="PF10433">
    <property type="entry name" value="Beta-prop_RSE1_1st"/>
    <property type="match status" value="1"/>
</dbReference>
<dbReference type="AlphaFoldDB" id="A0A507EI49"/>
<feature type="domain" description="RSE1/DDB1/CPSF1 first beta-propeller" evidence="6">
    <location>
        <begin position="11"/>
        <end position="378"/>
    </location>
</feature>
<feature type="domain" description="RSE1/DDB1/CPSF1 C-terminal" evidence="5">
    <location>
        <begin position="803"/>
        <end position="1161"/>
    </location>
</feature>
<dbReference type="OrthoDB" id="433457at2759"/>
<evidence type="ECO:0000256" key="3">
    <source>
        <dbReference type="ARBA" id="ARBA00014577"/>
    </source>
</evidence>
<organism evidence="8 9">
    <name type="scientific">Chytriomyces confervae</name>
    <dbReference type="NCBI Taxonomy" id="246404"/>
    <lineage>
        <taxon>Eukaryota</taxon>
        <taxon>Fungi</taxon>
        <taxon>Fungi incertae sedis</taxon>
        <taxon>Chytridiomycota</taxon>
        <taxon>Chytridiomycota incertae sedis</taxon>
        <taxon>Chytridiomycetes</taxon>
        <taxon>Chytridiales</taxon>
        <taxon>Chytriomycetaceae</taxon>
        <taxon>Chytriomyces</taxon>
    </lineage>
</organism>
<evidence type="ECO:0000256" key="2">
    <source>
        <dbReference type="ARBA" id="ARBA00007453"/>
    </source>
</evidence>
<sequence length="1201" mass="128654">MFYASTNHAASSTLSSTRLALEGRECIAVNKVTQIQLLSPDGSIISNIPLNARIAFLADVSLNPHTPALLVATTKHKWAVLKMNADSKTPSNALRGSFYQSLSTPAARGILAASFVCSDTGLFTAAIHAYLGVIHFVQFDGSVLATHPSSPLKKQKRNSTVETSIRVKELNILQVEFIKPGKDRRYPLVGILHQDAKKARFITVYQLDFPNAQLLPVSPNASHLDRGWSRPLSVHPDTSSFSSPSGSGILTFSHTLVSYYVNGACVFNVAAPAPLTGVCEQTQYFRDEDGDEDMGIGSVVKNEDVSGRFQLLVGDANAKIHLLTYPGSGEEGVLSLIGTASTATSITMISPSTVYIGSHSGDSYMADIDLNSQSLSIKETYPNLAPMIDFVHIESGGSGQTGTAGQGKIVACCGHGVDGSLRVMRNGVGVVDVAEIEDIEGVQGIWAGSASLEAKTDDILVLSFIGETKVLCMDQDGDLAEWDLDENPSNVILEETTLNFGNVVHRQLVQITGSRIVLLDSATKCLRDTWTPPAGSRIVKSGFNTHQVVVALTGNVVVYLEVQDGALNSKGQLETEHEVSCIDLANIASADRKEGHLAQFIVAGMWNDGSVRVFHTSTLQQVLKEVLGGDLFPRSVKVATLSGIQHLMVGLGDGQLISFSVEARNNRGLSLGNRKKFTLGTQPLNLVGFKSNGVEHVFAASDLPAVVYAENNQKLMCSNLNLKSVSAVCQFRLPETPNGLAIATLNSLKIASLDNINKANHKLHVQKFTLNETPRRIMHMESSGALVVLTGQDNAESHAGEDSLVRVFNDQTFECSDHFSLPMNEAALGICKLSMSLDGSGIARANTSSSVRHFVAVGTAKIDSIKDDPKFGRILVFALDPTSKKLALVTSYDTKGPAYSVASLGDGLIAATFGSKVQVLQLSYNEETNTFNMAPLCTQFGLIQAVYLSVRDNILVVGDIIRSVFLLEFFPATGDTPAKLAITGRDGMFEWNTCVATCPSNSRLFLAGENNCNLYALRKQDETQQLQDERMRLDLVGAYHLGETVNAVKPGTLAMNSASGAVTASSSGAGGGVSGEGNEVNTLNEIRSSSLLYCTANGSVGTLLALDASRFRVLSGLQENLESHLPAIGEFSHAEWRTYQSEKRTQESTGFIDGDFVQQFANLSEVEMRAVFEGARNGGVAVESESVEAVLGILEELALLS</sequence>
<reference evidence="8 9" key="1">
    <citation type="journal article" date="2019" name="Sci. Rep.">
        <title>Comparative genomics of chytrid fungi reveal insights into the obligate biotrophic and pathogenic lifestyle of Synchytrium endobioticum.</title>
        <authorList>
            <person name="van de Vossenberg B.T.L.H."/>
            <person name="Warris S."/>
            <person name="Nguyen H.D.T."/>
            <person name="van Gent-Pelzer M.P.E."/>
            <person name="Joly D.L."/>
            <person name="van de Geest H.C."/>
            <person name="Bonants P.J.M."/>
            <person name="Smith D.S."/>
            <person name="Levesque C.A."/>
            <person name="van der Lee T.A.J."/>
        </authorList>
    </citation>
    <scope>NUCLEOTIDE SEQUENCE [LARGE SCALE GENOMIC DNA]</scope>
    <source>
        <strain evidence="8 9">CBS 675.73</strain>
    </source>
</reference>
<accession>A0A507EI49</accession>
<dbReference type="InterPro" id="IPR018846">
    <property type="entry name" value="Beta-prop_RSE1/DDB1/CPSF1_1st"/>
</dbReference>
<evidence type="ECO:0000256" key="1">
    <source>
        <dbReference type="ARBA" id="ARBA00004123"/>
    </source>
</evidence>
<dbReference type="Pfam" id="PF03178">
    <property type="entry name" value="CPSF_A"/>
    <property type="match status" value="1"/>
</dbReference>
<keyword evidence="9" id="KW-1185">Reference proteome</keyword>
<evidence type="ECO:0000259" key="6">
    <source>
        <dbReference type="Pfam" id="PF10433"/>
    </source>
</evidence>
<dbReference type="InterPro" id="IPR004871">
    <property type="entry name" value="RSE1/DDB1/CPSF1_C"/>
</dbReference>
<dbReference type="PANTHER" id="PTHR10644">
    <property type="entry name" value="DNA REPAIR/RNA PROCESSING CPSF FAMILY"/>
    <property type="match status" value="1"/>
</dbReference>
<dbReference type="STRING" id="246404.A0A507EI49"/>
<keyword evidence="4" id="KW-0539">Nucleus</keyword>
<evidence type="ECO:0000313" key="9">
    <source>
        <dbReference type="Proteomes" id="UP000320333"/>
    </source>
</evidence>
<dbReference type="GO" id="GO:0003676">
    <property type="term" value="F:nucleic acid binding"/>
    <property type="evidence" value="ECO:0007669"/>
    <property type="project" value="InterPro"/>
</dbReference>
<dbReference type="EMBL" id="QEAP01000633">
    <property type="protein sequence ID" value="TPX63087.1"/>
    <property type="molecule type" value="Genomic_DNA"/>
</dbReference>
<feature type="domain" description="RSE1/DDB1/CPSF1 second beta-propeller" evidence="7">
    <location>
        <begin position="433"/>
        <end position="753"/>
    </location>
</feature>
<protein>
    <recommendedName>
        <fullName evidence="3">DNA damage-binding protein 1</fullName>
    </recommendedName>
</protein>
<dbReference type="GO" id="GO:0005634">
    <property type="term" value="C:nucleus"/>
    <property type="evidence" value="ECO:0007669"/>
    <property type="project" value="UniProtKB-SubCell"/>
</dbReference>
<evidence type="ECO:0000256" key="4">
    <source>
        <dbReference type="ARBA" id="ARBA00023242"/>
    </source>
</evidence>
<dbReference type="InterPro" id="IPR015943">
    <property type="entry name" value="WD40/YVTN_repeat-like_dom_sf"/>
</dbReference>
<evidence type="ECO:0000259" key="7">
    <source>
        <dbReference type="Pfam" id="PF23726"/>
    </source>
</evidence>
<proteinExistence type="inferred from homology"/>
<dbReference type="Gene3D" id="2.130.10.10">
    <property type="entry name" value="YVTN repeat-like/Quinoprotein amine dehydrogenase"/>
    <property type="match status" value="3"/>
</dbReference>
<dbReference type="Pfam" id="PF23726">
    <property type="entry name" value="Beta-prop_RSE1_2nd"/>
    <property type="match status" value="1"/>
</dbReference>
<gene>
    <name evidence="8" type="ORF">CcCBS67573_g08774</name>
</gene>
<evidence type="ECO:0000313" key="8">
    <source>
        <dbReference type="EMBL" id="TPX63087.1"/>
    </source>
</evidence>
<dbReference type="InterPro" id="IPR050358">
    <property type="entry name" value="RSE1/DDB1/CFT1"/>
</dbReference>
<dbReference type="InterPro" id="IPR011047">
    <property type="entry name" value="Quinoprotein_ADH-like_sf"/>
</dbReference>
<dbReference type="Gene3D" id="1.10.150.910">
    <property type="match status" value="1"/>
</dbReference>
<name>A0A507EI49_9FUNG</name>
<evidence type="ECO:0000259" key="5">
    <source>
        <dbReference type="Pfam" id="PF03178"/>
    </source>
</evidence>
<comment type="caution">
    <text evidence="8">The sequence shown here is derived from an EMBL/GenBank/DDBJ whole genome shotgun (WGS) entry which is preliminary data.</text>
</comment>
<dbReference type="InterPro" id="IPR058543">
    <property type="entry name" value="Beta-prop_RSE1/DDB1/CPSF1_2nd"/>
</dbReference>